<dbReference type="SMART" id="SM00386">
    <property type="entry name" value="HAT"/>
    <property type="match status" value="4"/>
</dbReference>
<keyword evidence="5" id="KW-0539">Nucleus</keyword>
<dbReference type="Proteomes" id="UP001498771">
    <property type="component" value="Unassembled WGS sequence"/>
</dbReference>
<dbReference type="EMBL" id="JBBJBU010000015">
    <property type="protein sequence ID" value="KAK7202811.1"/>
    <property type="molecule type" value="Genomic_DNA"/>
</dbReference>
<protein>
    <recommendedName>
        <fullName evidence="8">RRM domain-containing protein</fullName>
    </recommendedName>
</protein>
<dbReference type="PROSITE" id="PS50102">
    <property type="entry name" value="RRM"/>
    <property type="match status" value="3"/>
</dbReference>
<keyword evidence="2" id="KW-0507">mRNA processing</keyword>
<feature type="compositionally biased region" description="Basic residues" evidence="7">
    <location>
        <begin position="900"/>
        <end position="915"/>
    </location>
</feature>
<evidence type="ECO:0000256" key="1">
    <source>
        <dbReference type="ARBA" id="ARBA00004123"/>
    </source>
</evidence>
<feature type="region of interest" description="Disordered" evidence="7">
    <location>
        <begin position="579"/>
        <end position="628"/>
    </location>
</feature>
<dbReference type="PANTHER" id="PTHR17204">
    <property type="entry name" value="PRE-MRNA PROCESSING PROTEIN PRP39-RELATED"/>
    <property type="match status" value="1"/>
</dbReference>
<keyword evidence="6" id="KW-0694">RNA-binding</keyword>
<evidence type="ECO:0000313" key="10">
    <source>
        <dbReference type="Proteomes" id="UP001498771"/>
    </source>
</evidence>
<dbReference type="SUPFAM" id="SSF54928">
    <property type="entry name" value="RNA-binding domain, RBD"/>
    <property type="match status" value="3"/>
</dbReference>
<keyword evidence="3" id="KW-0677">Repeat</keyword>
<comment type="caution">
    <text evidence="9">The sequence shown here is derived from an EMBL/GenBank/DDBJ whole genome shotgun (WGS) entry which is preliminary data.</text>
</comment>
<evidence type="ECO:0000256" key="2">
    <source>
        <dbReference type="ARBA" id="ARBA00022664"/>
    </source>
</evidence>
<feature type="domain" description="RRM" evidence="8">
    <location>
        <begin position="800"/>
        <end position="884"/>
    </location>
</feature>
<evidence type="ECO:0000256" key="7">
    <source>
        <dbReference type="SAM" id="MobiDB-lite"/>
    </source>
</evidence>
<proteinExistence type="predicted"/>
<dbReference type="RefSeq" id="XP_064765844.1">
    <property type="nucleotide sequence ID" value="XM_064910560.1"/>
</dbReference>
<gene>
    <name evidence="9" type="ORF">BZA70DRAFT_242233</name>
</gene>
<comment type="subcellular location">
    <subcellularLocation>
        <location evidence="1">Nucleus</location>
    </subcellularLocation>
</comment>
<evidence type="ECO:0000256" key="6">
    <source>
        <dbReference type="PROSITE-ProRule" id="PRU00176"/>
    </source>
</evidence>
<dbReference type="Pfam" id="PF00076">
    <property type="entry name" value="RRM_1"/>
    <property type="match status" value="2"/>
</dbReference>
<organism evidence="9 10">
    <name type="scientific">Myxozyma melibiosi</name>
    <dbReference type="NCBI Taxonomy" id="54550"/>
    <lineage>
        <taxon>Eukaryota</taxon>
        <taxon>Fungi</taxon>
        <taxon>Dikarya</taxon>
        <taxon>Ascomycota</taxon>
        <taxon>Saccharomycotina</taxon>
        <taxon>Lipomycetes</taxon>
        <taxon>Lipomycetales</taxon>
        <taxon>Lipomycetaceae</taxon>
        <taxon>Myxozyma</taxon>
    </lineage>
</organism>
<dbReference type="GeneID" id="90036072"/>
<sequence length="961" mass="107156">MDVDEQQQQQPEDHELEIDAEKFADLLEAVLTNKYKYTAHAELLSFLKQAGPESPLADELREARERMAGVFLMDSGFWNSWLDDEEAARERLREGEGVDEDGEAVKLLEVYTKSVDDLVSVQLWERYLGFLIGEYEREKKEGKDEEARVFSKAVVEAETVRAVDATQYLIPDVSTNLYSQSRDWMLTNTLQSHRIWNIYRDMKLEDLAAKPTIEAIALVKRYYLSRLKIPHAALSETFSDYSTFITTYANDNYEKELVAANKLVSETKQTLAVLQPYEDHLAEHPDDLGVWSQYIDASLARPKKVLSFDLTKAIYERAIANSPTSAAVWDSYVLFLLDHDFQYDTVNAVLARAVRACPKSGALWAHFIRTRERFGASPDAIVELTTQVFGDDLLSSSVEDYSLAVAAWLAYIRHQSAEVGEESAYYAEVDKQVDLYREKFGNESSRRDQKYVIPQLYIASLTARGEIGRAREEWEVLTKKHARESEFWMKRFSWERAVCEPQGDHLTPAGVLTSAVGVKSIDQPERVCDALLGYQREVGSAFAIEKAEIAVKKLMRVVQKRRATEAAAAAAAAAAASKTVKSHTVDKKKTEEEEVEEEEKPATNGKRKDAPVPTAEVSVKKAKTTTSAPVRDREHLSVIAEGISGDATEKEVAAFFKDCGEIISMKLVSVDGQTTATLEFGNDEDVLSALTRDQKPSTVGSTITVRRAINSTLWITNFPSAADEGYIRGLFEKFGEVVDVRFPSLSVNTKRRFCYLQYATAEAAEKAEAEKQPKQQRKLIVKISDPSQRRNRQGAVYEGRELFVRSIPYSMKDADVLQMFSKYGAVERVRLPTATGGGGSEKVFGNHQGFGFVTFSKAEEAERALELNLTKVGDRVLSVVLAEVKAPASSTDHHQSSQRGRGRGRGRGGRGRGRIGSRVSRGGEGSGTERGSAGGDKSATTTVMFVPRAVKQKQKSTEAKE</sequence>
<feature type="domain" description="RRM" evidence="8">
    <location>
        <begin position="636"/>
        <end position="710"/>
    </location>
</feature>
<dbReference type="SUPFAM" id="SSF48452">
    <property type="entry name" value="TPR-like"/>
    <property type="match status" value="2"/>
</dbReference>
<feature type="region of interest" description="Disordered" evidence="7">
    <location>
        <begin position="885"/>
        <end position="961"/>
    </location>
</feature>
<dbReference type="Gene3D" id="3.30.70.330">
    <property type="match status" value="3"/>
</dbReference>
<dbReference type="Gene3D" id="1.25.40.10">
    <property type="entry name" value="Tetratricopeptide repeat domain"/>
    <property type="match status" value="2"/>
</dbReference>
<keyword evidence="10" id="KW-1185">Reference proteome</keyword>
<name>A0ABR1EYY4_9ASCO</name>
<dbReference type="InterPro" id="IPR011990">
    <property type="entry name" value="TPR-like_helical_dom_sf"/>
</dbReference>
<dbReference type="InterPro" id="IPR000504">
    <property type="entry name" value="RRM_dom"/>
</dbReference>
<dbReference type="InterPro" id="IPR003107">
    <property type="entry name" value="HAT"/>
</dbReference>
<keyword evidence="4" id="KW-0508">mRNA splicing</keyword>
<evidence type="ECO:0000313" key="9">
    <source>
        <dbReference type="EMBL" id="KAK7202811.1"/>
    </source>
</evidence>
<feature type="domain" description="RRM" evidence="8">
    <location>
        <begin position="711"/>
        <end position="786"/>
    </location>
</feature>
<evidence type="ECO:0000259" key="8">
    <source>
        <dbReference type="PROSITE" id="PS50102"/>
    </source>
</evidence>
<feature type="compositionally biased region" description="Gly residues" evidence="7">
    <location>
        <begin position="922"/>
        <end position="934"/>
    </location>
</feature>
<reference evidence="9 10" key="1">
    <citation type="submission" date="2024-03" db="EMBL/GenBank/DDBJ databases">
        <title>Genome-scale model development and genomic sequencing of the oleaginous clade Lipomyces.</title>
        <authorList>
            <consortium name="Lawrence Berkeley National Laboratory"/>
            <person name="Czajka J.J."/>
            <person name="Han Y."/>
            <person name="Kim J."/>
            <person name="Mondo S.J."/>
            <person name="Hofstad B.A."/>
            <person name="Robles A."/>
            <person name="Haridas S."/>
            <person name="Riley R."/>
            <person name="LaButti K."/>
            <person name="Pangilinan J."/>
            <person name="Andreopoulos W."/>
            <person name="Lipzen A."/>
            <person name="Yan J."/>
            <person name="Wang M."/>
            <person name="Ng V."/>
            <person name="Grigoriev I.V."/>
            <person name="Spatafora J.W."/>
            <person name="Magnuson J.K."/>
            <person name="Baker S.E."/>
            <person name="Pomraning K.R."/>
        </authorList>
    </citation>
    <scope>NUCLEOTIDE SEQUENCE [LARGE SCALE GENOMIC DNA]</scope>
    <source>
        <strain evidence="9 10">Phaff 52-87</strain>
    </source>
</reference>
<evidence type="ECO:0000256" key="4">
    <source>
        <dbReference type="ARBA" id="ARBA00023187"/>
    </source>
</evidence>
<dbReference type="InterPro" id="IPR035979">
    <property type="entry name" value="RBD_domain_sf"/>
</dbReference>
<evidence type="ECO:0000256" key="5">
    <source>
        <dbReference type="ARBA" id="ARBA00023242"/>
    </source>
</evidence>
<dbReference type="Pfam" id="PF23240">
    <property type="entry name" value="HAT_PRP39_N"/>
    <property type="match status" value="1"/>
</dbReference>
<evidence type="ECO:0000256" key="3">
    <source>
        <dbReference type="ARBA" id="ARBA00022737"/>
    </source>
</evidence>
<accession>A0ABR1EYY4</accession>
<dbReference type="InterPro" id="IPR012677">
    <property type="entry name" value="Nucleotide-bd_a/b_plait_sf"/>
</dbReference>
<dbReference type="SMART" id="SM00360">
    <property type="entry name" value="RRM"/>
    <property type="match status" value="3"/>
</dbReference>